<reference evidence="2 3" key="1">
    <citation type="journal article" date="2015" name="Genome Biol. Evol.">
        <title>Comparative Genomics of a Bacterivorous Green Alga Reveals Evolutionary Causalities and Consequences of Phago-Mixotrophic Mode of Nutrition.</title>
        <authorList>
            <person name="Burns J.A."/>
            <person name="Paasch A."/>
            <person name="Narechania A."/>
            <person name="Kim E."/>
        </authorList>
    </citation>
    <scope>NUCLEOTIDE SEQUENCE [LARGE SCALE GENOMIC DNA]</scope>
    <source>
        <strain evidence="2 3">PLY_AMNH</strain>
    </source>
</reference>
<evidence type="ECO:0000313" key="3">
    <source>
        <dbReference type="Proteomes" id="UP001190700"/>
    </source>
</evidence>
<feature type="compositionally biased region" description="Polar residues" evidence="1">
    <location>
        <begin position="57"/>
        <end position="66"/>
    </location>
</feature>
<evidence type="ECO:0000256" key="1">
    <source>
        <dbReference type="SAM" id="MobiDB-lite"/>
    </source>
</evidence>
<keyword evidence="3" id="KW-1185">Reference proteome</keyword>
<dbReference type="AlphaFoldDB" id="A0AAE0KPK2"/>
<protein>
    <submittedName>
        <fullName evidence="2">Uncharacterized protein</fullName>
    </submittedName>
</protein>
<name>A0AAE0KPK2_9CHLO</name>
<dbReference type="EMBL" id="LGRX02021971">
    <property type="protein sequence ID" value="KAK3256096.1"/>
    <property type="molecule type" value="Genomic_DNA"/>
</dbReference>
<proteinExistence type="predicted"/>
<accession>A0AAE0KPK2</accession>
<feature type="region of interest" description="Disordered" evidence="1">
    <location>
        <begin position="111"/>
        <end position="132"/>
    </location>
</feature>
<feature type="region of interest" description="Disordered" evidence="1">
    <location>
        <begin position="44"/>
        <end position="88"/>
    </location>
</feature>
<dbReference type="Proteomes" id="UP001190700">
    <property type="component" value="Unassembled WGS sequence"/>
</dbReference>
<organism evidence="2 3">
    <name type="scientific">Cymbomonas tetramitiformis</name>
    <dbReference type="NCBI Taxonomy" id="36881"/>
    <lineage>
        <taxon>Eukaryota</taxon>
        <taxon>Viridiplantae</taxon>
        <taxon>Chlorophyta</taxon>
        <taxon>Pyramimonadophyceae</taxon>
        <taxon>Pyramimonadales</taxon>
        <taxon>Pyramimonadaceae</taxon>
        <taxon>Cymbomonas</taxon>
    </lineage>
</organism>
<evidence type="ECO:0000313" key="2">
    <source>
        <dbReference type="EMBL" id="KAK3256096.1"/>
    </source>
</evidence>
<sequence length="132" mass="15269">MLSFLYDAKEISEQLEATVRIHELNKEAMAKMLFHLTHTVQSVHRKSRNRHTMPQVRVQQEANTGHYSGVPAATRDQAHGGQDPQHSGRDLLSDVFDCWFQEFQELETKQKLRRVAQRGPHRGSAKDPLKRE</sequence>
<feature type="compositionally biased region" description="Basic residues" evidence="1">
    <location>
        <begin position="111"/>
        <end position="123"/>
    </location>
</feature>
<gene>
    <name evidence="2" type="ORF">CYMTET_34749</name>
</gene>
<comment type="caution">
    <text evidence="2">The sequence shown here is derived from an EMBL/GenBank/DDBJ whole genome shotgun (WGS) entry which is preliminary data.</text>
</comment>